<dbReference type="EMBL" id="AP023366">
    <property type="protein sequence ID" value="BCJ86325.1"/>
    <property type="molecule type" value="Genomic_DNA"/>
</dbReference>
<dbReference type="SUPFAM" id="SSF54665">
    <property type="entry name" value="CO dehydrogenase molybdoprotein N-domain-like"/>
    <property type="match status" value="1"/>
</dbReference>
<dbReference type="Pfam" id="PF01315">
    <property type="entry name" value="Ald_Xan_dh_C"/>
    <property type="match status" value="1"/>
</dbReference>
<accession>A0A7I8D8B7</accession>
<dbReference type="GO" id="GO:0016491">
    <property type="term" value="F:oxidoreductase activity"/>
    <property type="evidence" value="ECO:0007669"/>
    <property type="project" value="UniProtKB-KW"/>
</dbReference>
<protein>
    <recommendedName>
        <fullName evidence="3">Aldehyde oxidase/xanthine dehydrogenase a/b hammerhead domain-containing protein</fullName>
    </recommendedName>
</protein>
<sequence length="235" mass="26385">MKNFRGVGESVPRKEAYGKVTGAAKYTNDFIRPGMLHAKMVTSPYAHARIKSIDTSAAWENPEIRAVITGRFCPVLTGEEIRDRPPIAVEKVRYYGEVVAVVVADTEYEAKRGAESVRVEYDPLPVVNSPSEAVQSDAPLLHANLADYERTAEVYPEPGTNIAHRTRIRKGNMEKGWSESEVVVESFFFVSPVRSCGDGNALCDCRNFARRTNTNRFFHTRAVYGETIIEYLLQY</sequence>
<evidence type="ECO:0000256" key="1">
    <source>
        <dbReference type="ARBA" id="ARBA00022505"/>
    </source>
</evidence>
<keyword evidence="1" id="KW-0500">Molybdenum</keyword>
<evidence type="ECO:0000259" key="3">
    <source>
        <dbReference type="SMART" id="SM01008"/>
    </source>
</evidence>
<keyword evidence="5" id="KW-1185">Reference proteome</keyword>
<evidence type="ECO:0000313" key="5">
    <source>
        <dbReference type="Proteomes" id="UP000593802"/>
    </source>
</evidence>
<dbReference type="Gene3D" id="3.90.1170.50">
    <property type="entry name" value="Aldehyde oxidase/xanthine dehydrogenase, a/b hammerhead"/>
    <property type="match status" value="1"/>
</dbReference>
<dbReference type="InterPro" id="IPR016208">
    <property type="entry name" value="Ald_Oxase/xanthine_DH-like"/>
</dbReference>
<dbReference type="GO" id="GO:0005506">
    <property type="term" value="F:iron ion binding"/>
    <property type="evidence" value="ECO:0007669"/>
    <property type="project" value="InterPro"/>
</dbReference>
<evidence type="ECO:0000313" key="4">
    <source>
        <dbReference type="EMBL" id="BCJ86325.1"/>
    </source>
</evidence>
<dbReference type="InterPro" id="IPR000674">
    <property type="entry name" value="Ald_Oxase/Xan_DH_a/b"/>
</dbReference>
<keyword evidence="2" id="KW-0560">Oxidoreductase</keyword>
<dbReference type="Gene3D" id="3.30.365.10">
    <property type="entry name" value="Aldehyde oxidase/xanthine dehydrogenase, molybdopterin binding domain"/>
    <property type="match status" value="1"/>
</dbReference>
<dbReference type="InterPro" id="IPR036856">
    <property type="entry name" value="Ald_Oxase/Xan_DH_a/b_sf"/>
</dbReference>
<reference evidence="4 5" key="1">
    <citation type="submission" date="2020-08" db="EMBL/GenBank/DDBJ databases">
        <title>Complete Genome Sequence of Effusibacillus dendaii Strain skT53, Isolated from Farmland soil.</title>
        <authorList>
            <person name="Konishi T."/>
            <person name="Kawasaki H."/>
        </authorList>
    </citation>
    <scope>NUCLEOTIDE SEQUENCE [LARGE SCALE GENOMIC DNA]</scope>
    <source>
        <strain evidence="5">skT53</strain>
    </source>
</reference>
<proteinExistence type="predicted"/>
<name>A0A7I8D8B7_9BACL</name>
<dbReference type="Proteomes" id="UP000593802">
    <property type="component" value="Chromosome"/>
</dbReference>
<feature type="domain" description="Aldehyde oxidase/xanthine dehydrogenase a/b hammerhead" evidence="3">
    <location>
        <begin position="21"/>
        <end position="125"/>
    </location>
</feature>
<organism evidence="4 5">
    <name type="scientific">Effusibacillus dendaii</name>
    <dbReference type="NCBI Taxonomy" id="2743772"/>
    <lineage>
        <taxon>Bacteria</taxon>
        <taxon>Bacillati</taxon>
        <taxon>Bacillota</taxon>
        <taxon>Bacilli</taxon>
        <taxon>Bacillales</taxon>
        <taxon>Alicyclobacillaceae</taxon>
        <taxon>Effusibacillus</taxon>
    </lineage>
</organism>
<gene>
    <name evidence="4" type="ORF">skT53_13100</name>
</gene>
<dbReference type="AlphaFoldDB" id="A0A7I8D8B7"/>
<dbReference type="PANTHER" id="PTHR11908">
    <property type="entry name" value="XANTHINE DEHYDROGENASE"/>
    <property type="match status" value="1"/>
</dbReference>
<dbReference type="SMART" id="SM01008">
    <property type="entry name" value="Ald_Xan_dh_C"/>
    <property type="match status" value="1"/>
</dbReference>
<evidence type="ECO:0000256" key="2">
    <source>
        <dbReference type="ARBA" id="ARBA00023002"/>
    </source>
</evidence>
<dbReference type="PANTHER" id="PTHR11908:SF132">
    <property type="entry name" value="ALDEHYDE OXIDASE 1-RELATED"/>
    <property type="match status" value="1"/>
</dbReference>
<dbReference type="KEGG" id="eff:skT53_13100"/>